<dbReference type="Gene3D" id="1.10.10.60">
    <property type="entry name" value="Homeodomain-like"/>
    <property type="match status" value="1"/>
</dbReference>
<evidence type="ECO:0000259" key="8">
    <source>
        <dbReference type="PROSITE" id="PS01124"/>
    </source>
</evidence>
<sequence length="590" mass="68279">MKIICLFLFLLGVGQCWAVSEVPDSVISFEYIQRIHLQEPNQTLQLLDSIEEHHVPGLQPFEIDMLRSMCYEVRGEYLLEERFARKALAQDSIRLVPMRKLRVLAMLLTTLVEQGKNEDAIRFGKQMMELARQLDRPDKEASVYFNLGRMHRNMERRDEALTFYRKGISLIEDTKNVSVMARLSTAYGGMMGIFIDSGNYEEAIKIGKLREALIHRMSKMSGPPAGYIDQQYGYCYSKMAYIFLLAGKKEEAAEYYNRFEQTEMSKSPFGASEIVPYLLEMRRYEEVLRLNTVDMLAYRQGGNGNDTLNYNYSVILDRFAQAYRGLKLYEKADAYQQRLTVLLDSIYSREQASRAHEYATVFRLHEKELQLANTQVEVQKRNFLMGGLCCLLFFLVIFLVIACRNLTITRRKNRIAVKQIEELLAQREELHKVCCGNPEALLDEKGKNQESQPDGTGISDSVSDCADNISMENRRFLRMEYAVVKDKLFLQPDFGRDELISLSNINKNDLPRILRKYANADNVSSYLNRLRVEYAIKLMKEKPNLSFDAIAKEASFNSHSTFYRAFYKVCGMTPAQYMKAFGKENDSQFE</sequence>
<reference evidence="9" key="1">
    <citation type="submission" date="2023-06" db="EMBL/GenBank/DDBJ databases">
        <authorList>
            <person name="Zeman M."/>
            <person name="Kubasova T."/>
            <person name="Jahodarova E."/>
            <person name="Nykrynova M."/>
            <person name="Rychlik I."/>
        </authorList>
    </citation>
    <scope>NUCLEOTIDE SEQUENCE</scope>
    <source>
        <strain evidence="9">84_SSukc20</strain>
    </source>
</reference>
<comment type="caution">
    <text evidence="9">The sequence shown here is derived from an EMBL/GenBank/DDBJ whole genome shotgun (WGS) entry which is preliminary data.</text>
</comment>
<dbReference type="InterPro" id="IPR019734">
    <property type="entry name" value="TPR_rpt"/>
</dbReference>
<dbReference type="InterPro" id="IPR018060">
    <property type="entry name" value="HTH_AraC"/>
</dbReference>
<feature type="repeat" description="TPR" evidence="4">
    <location>
        <begin position="141"/>
        <end position="174"/>
    </location>
</feature>
<evidence type="ECO:0000256" key="6">
    <source>
        <dbReference type="SAM" id="Phobius"/>
    </source>
</evidence>
<keyword evidence="3" id="KW-0804">Transcription</keyword>
<dbReference type="PANTHER" id="PTHR43280:SF34">
    <property type="entry name" value="ARAC-FAMILY TRANSCRIPTIONAL REGULATOR"/>
    <property type="match status" value="1"/>
</dbReference>
<reference evidence="9" key="2">
    <citation type="submission" date="2024-05" db="EMBL/GenBank/DDBJ databases">
        <title>Identification and characterization of horizontal gene transfer across gut microbiota members of farm animals based on homology search.</title>
        <authorList>
            <person name="Schwarzerova J."/>
            <person name="Nykrynova M."/>
            <person name="Jureckova K."/>
            <person name="Cejkova D."/>
            <person name="Rychlik I."/>
        </authorList>
    </citation>
    <scope>NUCLEOTIDE SEQUENCE</scope>
    <source>
        <strain evidence="9">84_SSukc20</strain>
    </source>
</reference>
<dbReference type="PROSITE" id="PS50005">
    <property type="entry name" value="TPR"/>
    <property type="match status" value="1"/>
</dbReference>
<dbReference type="EMBL" id="JAUEII010000018">
    <property type="protein sequence ID" value="MDN0049585.1"/>
    <property type="molecule type" value="Genomic_DNA"/>
</dbReference>
<evidence type="ECO:0000313" key="10">
    <source>
        <dbReference type="Proteomes" id="UP001167871"/>
    </source>
</evidence>
<name>A0ABT7X678_9BACE</name>
<keyword evidence="6" id="KW-1133">Transmembrane helix</keyword>
<evidence type="ECO:0000256" key="5">
    <source>
        <dbReference type="SAM" id="MobiDB-lite"/>
    </source>
</evidence>
<dbReference type="InterPro" id="IPR011990">
    <property type="entry name" value="TPR-like_helical_dom_sf"/>
</dbReference>
<feature type="region of interest" description="Disordered" evidence="5">
    <location>
        <begin position="444"/>
        <end position="463"/>
    </location>
</feature>
<dbReference type="Proteomes" id="UP001167871">
    <property type="component" value="Unassembled WGS sequence"/>
</dbReference>
<evidence type="ECO:0000256" key="2">
    <source>
        <dbReference type="ARBA" id="ARBA00023125"/>
    </source>
</evidence>
<dbReference type="Gene3D" id="1.25.40.10">
    <property type="entry name" value="Tetratricopeptide repeat domain"/>
    <property type="match status" value="1"/>
</dbReference>
<keyword evidence="2" id="KW-0238">DNA-binding</keyword>
<keyword evidence="1" id="KW-0805">Transcription regulation</keyword>
<keyword evidence="6" id="KW-0472">Membrane</keyword>
<organism evidence="9 10">
    <name type="scientific">Bacteroides gallinaceum</name>
    <dbReference type="NCBI Taxonomy" id="1462571"/>
    <lineage>
        <taxon>Bacteria</taxon>
        <taxon>Pseudomonadati</taxon>
        <taxon>Bacteroidota</taxon>
        <taxon>Bacteroidia</taxon>
        <taxon>Bacteroidales</taxon>
        <taxon>Bacteroidaceae</taxon>
        <taxon>Bacteroides</taxon>
    </lineage>
</organism>
<dbReference type="RefSeq" id="WP_301639883.1">
    <property type="nucleotide sequence ID" value="NZ_JAUEII010000018.1"/>
</dbReference>
<gene>
    <name evidence="9" type="ORF">QVO10_09345</name>
</gene>
<dbReference type="SMART" id="SM00028">
    <property type="entry name" value="TPR"/>
    <property type="match status" value="2"/>
</dbReference>
<dbReference type="SUPFAM" id="SSF48452">
    <property type="entry name" value="TPR-like"/>
    <property type="match status" value="1"/>
</dbReference>
<dbReference type="PROSITE" id="PS01124">
    <property type="entry name" value="HTH_ARAC_FAMILY_2"/>
    <property type="match status" value="1"/>
</dbReference>
<proteinExistence type="predicted"/>
<protein>
    <submittedName>
        <fullName evidence="9">AraC family transcriptional regulator</fullName>
    </submittedName>
</protein>
<evidence type="ECO:0000256" key="1">
    <source>
        <dbReference type="ARBA" id="ARBA00023015"/>
    </source>
</evidence>
<keyword evidence="6" id="KW-0812">Transmembrane</keyword>
<dbReference type="Pfam" id="PF13181">
    <property type="entry name" value="TPR_8"/>
    <property type="match status" value="1"/>
</dbReference>
<dbReference type="InterPro" id="IPR009057">
    <property type="entry name" value="Homeodomain-like_sf"/>
</dbReference>
<dbReference type="Pfam" id="PF12833">
    <property type="entry name" value="HTH_18"/>
    <property type="match status" value="1"/>
</dbReference>
<keyword evidence="4" id="KW-0802">TPR repeat</keyword>
<dbReference type="PANTHER" id="PTHR43280">
    <property type="entry name" value="ARAC-FAMILY TRANSCRIPTIONAL REGULATOR"/>
    <property type="match status" value="1"/>
</dbReference>
<dbReference type="SMART" id="SM00342">
    <property type="entry name" value="HTH_ARAC"/>
    <property type="match status" value="1"/>
</dbReference>
<feature type="compositionally biased region" description="Polar residues" evidence="5">
    <location>
        <begin position="449"/>
        <end position="462"/>
    </location>
</feature>
<evidence type="ECO:0000256" key="3">
    <source>
        <dbReference type="ARBA" id="ARBA00023163"/>
    </source>
</evidence>
<dbReference type="SUPFAM" id="SSF46689">
    <property type="entry name" value="Homeodomain-like"/>
    <property type="match status" value="1"/>
</dbReference>
<keyword evidence="7" id="KW-0732">Signal</keyword>
<feature type="transmembrane region" description="Helical" evidence="6">
    <location>
        <begin position="383"/>
        <end position="403"/>
    </location>
</feature>
<evidence type="ECO:0000313" key="9">
    <source>
        <dbReference type="EMBL" id="MDN0049585.1"/>
    </source>
</evidence>
<feature type="signal peptide" evidence="7">
    <location>
        <begin position="1"/>
        <end position="18"/>
    </location>
</feature>
<feature type="chain" id="PRO_5045369636" evidence="7">
    <location>
        <begin position="19"/>
        <end position="590"/>
    </location>
</feature>
<feature type="domain" description="HTH araC/xylS-type" evidence="8">
    <location>
        <begin position="497"/>
        <end position="580"/>
    </location>
</feature>
<evidence type="ECO:0000256" key="7">
    <source>
        <dbReference type="SAM" id="SignalP"/>
    </source>
</evidence>
<accession>A0ABT7X678</accession>
<evidence type="ECO:0000256" key="4">
    <source>
        <dbReference type="PROSITE-ProRule" id="PRU00339"/>
    </source>
</evidence>
<keyword evidence="10" id="KW-1185">Reference proteome</keyword>